<dbReference type="InterPro" id="IPR036291">
    <property type="entry name" value="NAD(P)-bd_dom_sf"/>
</dbReference>
<dbReference type="InterPro" id="IPR013752">
    <property type="entry name" value="KPA_reductase"/>
</dbReference>
<keyword evidence="6 10" id="KW-0521">NADP</keyword>
<dbReference type="InterPro" id="IPR013332">
    <property type="entry name" value="KPR_N"/>
</dbReference>
<protein>
    <recommendedName>
        <fullName evidence="4 10">2-dehydropantoate 2-reductase</fullName>
        <ecNumber evidence="3 10">1.1.1.169</ecNumber>
    </recommendedName>
    <alternativeName>
        <fullName evidence="8 10">Ketopantoate reductase</fullName>
    </alternativeName>
</protein>
<dbReference type="GO" id="GO:0008677">
    <property type="term" value="F:2-dehydropantoate 2-reductase activity"/>
    <property type="evidence" value="ECO:0007669"/>
    <property type="project" value="UniProtKB-EC"/>
</dbReference>
<accession>A0A6J5EH27</accession>
<evidence type="ECO:0000313" key="15">
    <source>
        <dbReference type="Proteomes" id="UP000494329"/>
    </source>
</evidence>
<dbReference type="AlphaFoldDB" id="A0A6J5EH27"/>
<gene>
    <name evidence="14" type="ORF">LMG29739_04489</name>
</gene>
<sequence>MTQRTSIAIIGMGGIGGVVASCLQLSGRHQIVVCARRNAEAVTLEQPQGIHRLTLDVVTNPLQADHVDWIILCTKTQDTASASGWFERLCGPSTCVAVLQNGIEHERRVAPYVGSRAVVPAVVYFNGERRSASDFGFRHASEDDIAIPDSATGQAFAALFEGTSLKVSPRQDFPQRLWTKLLLNAVANPITALTRRRLAVFQRGDIHSVASDIIQEGLAVALACGVDLGEKAQSQVLARLLSYHPDVATSMYFDTVNGRILEVDALTGAIVRMGELCGVPTPTNRILLALLQAVSDGAKLEERR</sequence>
<dbReference type="Gene3D" id="1.10.1040.10">
    <property type="entry name" value="N-(1-d-carboxylethyl)-l-norvaline Dehydrogenase, domain 2"/>
    <property type="match status" value="1"/>
</dbReference>
<evidence type="ECO:0000313" key="14">
    <source>
        <dbReference type="EMBL" id="CAB3765014.1"/>
    </source>
</evidence>
<dbReference type="PROSITE" id="PS51257">
    <property type="entry name" value="PROKAR_LIPOPROTEIN"/>
    <property type="match status" value="1"/>
</dbReference>
<comment type="function">
    <text evidence="10">Catalyzes the NADPH-dependent reduction of ketopantoate into pantoic acid.</text>
</comment>
<dbReference type="InterPro" id="IPR051402">
    <property type="entry name" value="KPR-Related"/>
</dbReference>
<dbReference type="EC" id="1.1.1.169" evidence="3 10"/>
<keyword evidence="11" id="KW-0812">Transmembrane</keyword>
<keyword evidence="11" id="KW-0472">Membrane</keyword>
<dbReference type="GO" id="GO:0015940">
    <property type="term" value="P:pantothenate biosynthetic process"/>
    <property type="evidence" value="ECO:0007669"/>
    <property type="project" value="UniProtKB-UniPathway"/>
</dbReference>
<feature type="domain" description="Ketopantoate reductase N-terminal" evidence="12">
    <location>
        <begin position="7"/>
        <end position="149"/>
    </location>
</feature>
<comment type="catalytic activity">
    <reaction evidence="9 10">
        <text>(R)-pantoate + NADP(+) = 2-dehydropantoate + NADPH + H(+)</text>
        <dbReference type="Rhea" id="RHEA:16233"/>
        <dbReference type="ChEBI" id="CHEBI:11561"/>
        <dbReference type="ChEBI" id="CHEBI:15378"/>
        <dbReference type="ChEBI" id="CHEBI:15980"/>
        <dbReference type="ChEBI" id="CHEBI:57783"/>
        <dbReference type="ChEBI" id="CHEBI:58349"/>
        <dbReference type="EC" id="1.1.1.169"/>
    </reaction>
</comment>
<evidence type="ECO:0000256" key="1">
    <source>
        <dbReference type="ARBA" id="ARBA00004994"/>
    </source>
</evidence>
<keyword evidence="11" id="KW-1133">Transmembrane helix</keyword>
<proteinExistence type="inferred from homology"/>
<dbReference type="UniPathway" id="UPA00028">
    <property type="reaction ID" value="UER00004"/>
</dbReference>
<dbReference type="SUPFAM" id="SSF51735">
    <property type="entry name" value="NAD(P)-binding Rossmann-fold domains"/>
    <property type="match status" value="1"/>
</dbReference>
<dbReference type="SUPFAM" id="SSF48179">
    <property type="entry name" value="6-phosphogluconate dehydrogenase C-terminal domain-like"/>
    <property type="match status" value="1"/>
</dbReference>
<dbReference type="EMBL" id="CADIKF010000040">
    <property type="protein sequence ID" value="CAB3765014.1"/>
    <property type="molecule type" value="Genomic_DNA"/>
</dbReference>
<feature type="transmembrane region" description="Helical" evidence="11">
    <location>
        <begin position="7"/>
        <end position="27"/>
    </location>
</feature>
<dbReference type="InterPro" id="IPR003710">
    <property type="entry name" value="ApbA"/>
</dbReference>
<comment type="pathway">
    <text evidence="1 10">Cofactor biosynthesis; (R)-pantothenate biosynthesis; (R)-pantoate from 3-methyl-2-oxobutanoate: step 2/2.</text>
</comment>
<evidence type="ECO:0000259" key="13">
    <source>
        <dbReference type="Pfam" id="PF08546"/>
    </source>
</evidence>
<dbReference type="NCBIfam" id="NF005091">
    <property type="entry name" value="PRK06522.2-2"/>
    <property type="match status" value="1"/>
</dbReference>
<evidence type="ECO:0000256" key="6">
    <source>
        <dbReference type="ARBA" id="ARBA00022857"/>
    </source>
</evidence>
<dbReference type="InterPro" id="IPR008927">
    <property type="entry name" value="6-PGluconate_DH-like_C_sf"/>
</dbReference>
<reference evidence="14 15" key="1">
    <citation type="submission" date="2020-04" db="EMBL/GenBank/DDBJ databases">
        <authorList>
            <person name="De Canck E."/>
        </authorList>
    </citation>
    <scope>NUCLEOTIDE SEQUENCE [LARGE SCALE GENOMIC DNA]</scope>
    <source>
        <strain evidence="14 15">LMG 29739</strain>
    </source>
</reference>
<dbReference type="InterPro" id="IPR013328">
    <property type="entry name" value="6PGD_dom2"/>
</dbReference>
<keyword evidence="15" id="KW-1185">Reference proteome</keyword>
<evidence type="ECO:0000256" key="10">
    <source>
        <dbReference type="RuleBase" id="RU362068"/>
    </source>
</evidence>
<evidence type="ECO:0000259" key="12">
    <source>
        <dbReference type="Pfam" id="PF02558"/>
    </source>
</evidence>
<comment type="similarity">
    <text evidence="2 10">Belongs to the ketopantoate reductase family.</text>
</comment>
<evidence type="ECO:0000256" key="4">
    <source>
        <dbReference type="ARBA" id="ARBA00019465"/>
    </source>
</evidence>
<keyword evidence="7 10" id="KW-0560">Oxidoreductase</keyword>
<dbReference type="NCBIfam" id="TIGR00745">
    <property type="entry name" value="apbA_panE"/>
    <property type="match status" value="1"/>
</dbReference>
<evidence type="ECO:0000256" key="2">
    <source>
        <dbReference type="ARBA" id="ARBA00007870"/>
    </source>
</evidence>
<dbReference type="PANTHER" id="PTHR21708:SF26">
    <property type="entry name" value="2-DEHYDROPANTOATE 2-REDUCTASE"/>
    <property type="match status" value="1"/>
</dbReference>
<organism evidence="14 15">
    <name type="scientific">Paraburkholderia solisilvae</name>
    <dbReference type="NCBI Taxonomy" id="624376"/>
    <lineage>
        <taxon>Bacteria</taxon>
        <taxon>Pseudomonadati</taxon>
        <taxon>Pseudomonadota</taxon>
        <taxon>Betaproteobacteria</taxon>
        <taxon>Burkholderiales</taxon>
        <taxon>Burkholderiaceae</taxon>
        <taxon>Paraburkholderia</taxon>
    </lineage>
</organism>
<evidence type="ECO:0000256" key="7">
    <source>
        <dbReference type="ARBA" id="ARBA00023002"/>
    </source>
</evidence>
<dbReference type="Pfam" id="PF02558">
    <property type="entry name" value="ApbA"/>
    <property type="match status" value="1"/>
</dbReference>
<keyword evidence="5 10" id="KW-0566">Pantothenate biosynthesis</keyword>
<feature type="domain" description="Ketopantoate reductase C-terminal" evidence="13">
    <location>
        <begin position="173"/>
        <end position="294"/>
    </location>
</feature>
<dbReference type="Gene3D" id="3.40.50.720">
    <property type="entry name" value="NAD(P)-binding Rossmann-like Domain"/>
    <property type="match status" value="1"/>
</dbReference>
<dbReference type="FunFam" id="1.10.1040.10:FF:000017">
    <property type="entry name" value="2-dehydropantoate 2-reductase"/>
    <property type="match status" value="1"/>
</dbReference>
<evidence type="ECO:0000256" key="3">
    <source>
        <dbReference type="ARBA" id="ARBA00013014"/>
    </source>
</evidence>
<evidence type="ECO:0000256" key="9">
    <source>
        <dbReference type="ARBA" id="ARBA00048793"/>
    </source>
</evidence>
<evidence type="ECO:0000256" key="5">
    <source>
        <dbReference type="ARBA" id="ARBA00022655"/>
    </source>
</evidence>
<dbReference type="GO" id="GO:0005737">
    <property type="term" value="C:cytoplasm"/>
    <property type="evidence" value="ECO:0007669"/>
    <property type="project" value="TreeGrafter"/>
</dbReference>
<dbReference type="PANTHER" id="PTHR21708">
    <property type="entry name" value="PROBABLE 2-DEHYDROPANTOATE 2-REDUCTASE"/>
    <property type="match status" value="1"/>
</dbReference>
<name>A0A6J5EH27_9BURK</name>
<dbReference type="Proteomes" id="UP000494329">
    <property type="component" value="Unassembled WGS sequence"/>
</dbReference>
<dbReference type="Pfam" id="PF08546">
    <property type="entry name" value="ApbA_C"/>
    <property type="match status" value="1"/>
</dbReference>
<dbReference type="RefSeq" id="WP_175113302.1">
    <property type="nucleotide sequence ID" value="NZ_CADIKF010000040.1"/>
</dbReference>
<evidence type="ECO:0000256" key="8">
    <source>
        <dbReference type="ARBA" id="ARBA00032024"/>
    </source>
</evidence>
<evidence type="ECO:0000256" key="11">
    <source>
        <dbReference type="SAM" id="Phobius"/>
    </source>
</evidence>